<dbReference type="EMBL" id="JAACJJ010000043">
    <property type="protein sequence ID" value="KAF5314917.1"/>
    <property type="molecule type" value="Genomic_DNA"/>
</dbReference>
<gene>
    <name evidence="1" type="ORF">D9619_006946</name>
</gene>
<protein>
    <recommendedName>
        <fullName evidence="3">ABM domain-containing protein</fullName>
    </recommendedName>
</protein>
<organism evidence="1 2">
    <name type="scientific">Psilocybe cf. subviscida</name>
    <dbReference type="NCBI Taxonomy" id="2480587"/>
    <lineage>
        <taxon>Eukaryota</taxon>
        <taxon>Fungi</taxon>
        <taxon>Dikarya</taxon>
        <taxon>Basidiomycota</taxon>
        <taxon>Agaricomycotina</taxon>
        <taxon>Agaricomycetes</taxon>
        <taxon>Agaricomycetidae</taxon>
        <taxon>Agaricales</taxon>
        <taxon>Agaricineae</taxon>
        <taxon>Strophariaceae</taxon>
        <taxon>Psilocybe</taxon>
    </lineage>
</organism>
<accession>A0A8H5B396</accession>
<dbReference type="OrthoDB" id="3830579at2759"/>
<proteinExistence type="predicted"/>
<dbReference type="SUPFAM" id="SSF54909">
    <property type="entry name" value="Dimeric alpha+beta barrel"/>
    <property type="match status" value="1"/>
</dbReference>
<reference evidence="1 2" key="1">
    <citation type="journal article" date="2020" name="ISME J.">
        <title>Uncovering the hidden diversity of litter-decomposition mechanisms in mushroom-forming fungi.</title>
        <authorList>
            <person name="Floudas D."/>
            <person name="Bentzer J."/>
            <person name="Ahren D."/>
            <person name="Johansson T."/>
            <person name="Persson P."/>
            <person name="Tunlid A."/>
        </authorList>
    </citation>
    <scope>NUCLEOTIDE SEQUENCE [LARGE SCALE GENOMIC DNA]</scope>
    <source>
        <strain evidence="1 2">CBS 101986</strain>
    </source>
</reference>
<evidence type="ECO:0000313" key="1">
    <source>
        <dbReference type="EMBL" id="KAF5314917.1"/>
    </source>
</evidence>
<dbReference type="InterPro" id="IPR011008">
    <property type="entry name" value="Dimeric_a/b-barrel"/>
</dbReference>
<sequence>MPTFIEIVQVSSSETLRADPSLAQPAIDYLTKVDGCLSIRQGFQVEDPTKAFLVINWESLDKPKQMQQRADFPSFLSAMQALGTLDNLRFLEFDADTSNAFSAAVTEITTIKAKEAEGHTLDDVAAVVARIRENEHLAKGGRPPIAWARQSVQEGEVGVLVIGWDSVEDHLAAYTGPPFDATTRELIALSEPATIHVVLQ</sequence>
<evidence type="ECO:0000313" key="2">
    <source>
        <dbReference type="Proteomes" id="UP000567179"/>
    </source>
</evidence>
<keyword evidence="2" id="KW-1185">Reference proteome</keyword>
<comment type="caution">
    <text evidence="1">The sequence shown here is derived from an EMBL/GenBank/DDBJ whole genome shotgun (WGS) entry which is preliminary data.</text>
</comment>
<dbReference type="Proteomes" id="UP000567179">
    <property type="component" value="Unassembled WGS sequence"/>
</dbReference>
<dbReference type="AlphaFoldDB" id="A0A8H5B396"/>
<evidence type="ECO:0008006" key="3">
    <source>
        <dbReference type="Google" id="ProtNLM"/>
    </source>
</evidence>
<name>A0A8H5B396_9AGAR</name>
<dbReference type="Gene3D" id="3.30.70.100">
    <property type="match status" value="2"/>
</dbReference>